<dbReference type="Proteomes" id="UP001147760">
    <property type="component" value="Unassembled WGS sequence"/>
</dbReference>
<dbReference type="SUPFAM" id="SSF52777">
    <property type="entry name" value="CoA-dependent acyltransferases"/>
    <property type="match status" value="3"/>
</dbReference>
<dbReference type="Gene3D" id="3.30.559.30">
    <property type="entry name" value="Nonribosomal peptide synthetase, condensation domain"/>
    <property type="match status" value="2"/>
</dbReference>
<dbReference type="Gene3D" id="3.30.300.30">
    <property type="match status" value="1"/>
</dbReference>
<dbReference type="AlphaFoldDB" id="A0A9W9WX16"/>
<comment type="similarity">
    <text evidence="4">Belongs to the NRP synthetase family.</text>
</comment>
<evidence type="ECO:0000256" key="4">
    <source>
        <dbReference type="ARBA" id="ARBA00029454"/>
    </source>
</evidence>
<dbReference type="Gene3D" id="3.40.50.12780">
    <property type="entry name" value="N-terminal domain of ligase-like"/>
    <property type="match status" value="1"/>
</dbReference>
<evidence type="ECO:0000256" key="3">
    <source>
        <dbReference type="ARBA" id="ARBA00022598"/>
    </source>
</evidence>
<dbReference type="InterPro" id="IPR000873">
    <property type="entry name" value="AMP-dep_synth/lig_dom"/>
</dbReference>
<dbReference type="Pfam" id="PF00550">
    <property type="entry name" value="PP-binding"/>
    <property type="match status" value="1"/>
</dbReference>
<accession>A0A9W9WX16</accession>
<dbReference type="SUPFAM" id="SSF56801">
    <property type="entry name" value="Acetyl-CoA synthetase-like"/>
    <property type="match status" value="1"/>
</dbReference>
<proteinExistence type="inferred from homology"/>
<protein>
    <recommendedName>
        <fullName evidence="5">Carrier domain-containing protein</fullName>
    </recommendedName>
</protein>
<keyword evidence="3" id="KW-0436">Ligase</keyword>
<dbReference type="PANTHER" id="PTHR45527:SF3">
    <property type="entry name" value="SIDEROPHORE SYNTHETASE (EUROFUNG)"/>
    <property type="match status" value="1"/>
</dbReference>
<reference evidence="6" key="1">
    <citation type="submission" date="2022-12" db="EMBL/GenBank/DDBJ databases">
        <authorList>
            <person name="Petersen C."/>
        </authorList>
    </citation>
    <scope>NUCLEOTIDE SEQUENCE</scope>
    <source>
        <strain evidence="6">IBT 17660</strain>
    </source>
</reference>
<dbReference type="Pfam" id="PF00668">
    <property type="entry name" value="Condensation"/>
    <property type="match status" value="2"/>
</dbReference>
<dbReference type="GO" id="GO:0005737">
    <property type="term" value="C:cytoplasm"/>
    <property type="evidence" value="ECO:0007669"/>
    <property type="project" value="TreeGrafter"/>
</dbReference>
<evidence type="ECO:0000313" key="6">
    <source>
        <dbReference type="EMBL" id="KAJ5477841.1"/>
    </source>
</evidence>
<dbReference type="InterPro" id="IPR036736">
    <property type="entry name" value="ACP-like_sf"/>
</dbReference>
<dbReference type="FunFam" id="3.30.300.30:FF:000015">
    <property type="entry name" value="Nonribosomal peptide synthase SidD"/>
    <property type="match status" value="1"/>
</dbReference>
<dbReference type="CDD" id="cd05918">
    <property type="entry name" value="A_NRPS_SidN3_like"/>
    <property type="match status" value="1"/>
</dbReference>
<dbReference type="InterPro" id="IPR045851">
    <property type="entry name" value="AMP-bd_C_sf"/>
</dbReference>
<dbReference type="GO" id="GO:0044550">
    <property type="term" value="P:secondary metabolite biosynthetic process"/>
    <property type="evidence" value="ECO:0007669"/>
    <property type="project" value="TreeGrafter"/>
</dbReference>
<dbReference type="GO" id="GO:0043041">
    <property type="term" value="P:amino acid activation for nonribosomal peptide biosynthetic process"/>
    <property type="evidence" value="ECO:0007669"/>
    <property type="project" value="TreeGrafter"/>
</dbReference>
<dbReference type="PANTHER" id="PTHR45527">
    <property type="entry name" value="NONRIBOSOMAL PEPTIDE SYNTHETASE"/>
    <property type="match status" value="1"/>
</dbReference>
<dbReference type="InterPro" id="IPR023213">
    <property type="entry name" value="CAT-like_dom_sf"/>
</dbReference>
<keyword evidence="7" id="KW-1185">Reference proteome</keyword>
<dbReference type="SUPFAM" id="SSF47336">
    <property type="entry name" value="ACP-like"/>
    <property type="match status" value="1"/>
</dbReference>
<dbReference type="PROSITE" id="PS00455">
    <property type="entry name" value="AMP_BINDING"/>
    <property type="match status" value="1"/>
</dbReference>
<feature type="domain" description="Carrier" evidence="5">
    <location>
        <begin position="782"/>
        <end position="861"/>
    </location>
</feature>
<keyword evidence="2" id="KW-0597">Phosphoprotein</keyword>
<dbReference type="OrthoDB" id="416786at2759"/>
<dbReference type="PROSITE" id="PS50075">
    <property type="entry name" value="CARRIER"/>
    <property type="match status" value="1"/>
</dbReference>
<reference evidence="6" key="2">
    <citation type="journal article" date="2023" name="IMA Fungus">
        <title>Comparative genomic study of the Penicillium genus elucidates a diverse pangenome and 15 lateral gene transfer events.</title>
        <authorList>
            <person name="Petersen C."/>
            <person name="Sorensen T."/>
            <person name="Nielsen M.R."/>
            <person name="Sondergaard T.E."/>
            <person name="Sorensen J.L."/>
            <person name="Fitzpatrick D.A."/>
            <person name="Frisvad J.C."/>
            <person name="Nielsen K.L."/>
        </authorList>
    </citation>
    <scope>NUCLEOTIDE SEQUENCE</scope>
    <source>
        <strain evidence="6">IBT 17660</strain>
    </source>
</reference>
<evidence type="ECO:0000313" key="7">
    <source>
        <dbReference type="Proteomes" id="UP001147760"/>
    </source>
</evidence>
<dbReference type="EMBL" id="JAPWDO010000003">
    <property type="protein sequence ID" value="KAJ5477841.1"/>
    <property type="molecule type" value="Genomic_DNA"/>
</dbReference>
<dbReference type="InterPro" id="IPR009081">
    <property type="entry name" value="PP-bd_ACP"/>
</dbReference>
<comment type="caution">
    <text evidence="6">The sequence shown here is derived from an EMBL/GenBank/DDBJ whole genome shotgun (WGS) entry which is preliminary data.</text>
</comment>
<dbReference type="Gene3D" id="1.10.1200.10">
    <property type="entry name" value="ACP-like"/>
    <property type="match status" value="1"/>
</dbReference>
<dbReference type="Gene3D" id="3.30.559.10">
    <property type="entry name" value="Chloramphenicol acetyltransferase-like domain"/>
    <property type="match status" value="1"/>
</dbReference>
<sequence length="1262" mass="139254">MLQELPQALCIGHTDHKKGLDDLLPTAFPAQPDASYRAQATERATAQIPITPVQGDTVSRSSILQLAWALVISAYTGANNAVFGLCIDRSSKVAASVRPIRVIIKPEDSVDETLKLLERFTDIDSPCQDECHAAKSASLSNVLVIRQSLCNTPSPEATTQLPGSISSAYPLLLTGEINYNGYHVCLDFDPEIISSTMAHMVLAQLVHVLGCVQSNRTRSLGSLLNLNPSGIEQVISWNSRLRLHKKDLCVHDVISRRCQATPAAPAVCAWDGDMDYSTLDKLSNYLASRLVSLIPVSEQFIGVLSERSMWTAVSILAVMKSGHAFFFLDPSLPDQRLKALCRISQAAMVLTSPGQIARARQLQPPVLVIQEECQGPIQPPASPLPTVSPHQAVYLAFTSGSSGEPKGVVIEHAATCSGVDLYATRVGLNHQSRVFQFASYSFVISILDHLVSLMKGACLCVASESQIQDSLSDTMRALEANWVEITPSVARVLDPESLPGLKTLLLTGESMIHSDLEKWYGKVNLKTCYGQSENSLGALVDNKTTSSSPTDLGFPFAANCWVVDSNDTNRLVPIGAEGELLLEGHSLARGYLHNEEQSRAAFIHNPAWLQEVRPGESGRFLRTGDIVRYRPEDGSLQYVGRNGTQVKLRGQRIELAEVEFQLKKQFLDADAVVADIVTTSQGNDVLVAFVTSTRDRMLGDSADEDHFFAPPSNEFTHQSQKVFSQLRDTLPNYMVPTHFVPLTRLPLTPSGKLNRRLLRNKASELGHELQKFHPLSKKSHRQPCTDSETTIQQICAEILSSDTTYLNMNSSFFEIGGNSITTIQLVTQARNAGFSFRPEQVFQQLSLATLAEHRGISVARDEEVVNMKCLPSIDALKEKLMQQSPATIDIQNVSDIYPCTQPQEWLFNTHEGGRLVETHTTLRSLFVHLDEAVHQVILNRLEISFTIQTTASGKDPESVARDMCRVDYKRAFRLGVPPLQFTLVRGSGEQSVLIIRLSHAQYDGSCQGIILSDLCSLYQGQQRPVVLTNYGLYARKVALQQTPAAFKFWRDFLAGSAITRLPYNTQSGSPPKEITMATVVKAAWSKVLQEVTGDDDIVFAQLVSTRGIDVPGIDRTVGICFNQVPVRVQYRKCMTALDLLHAVQRQHTRALAFETTGWGTIVSDSTDWPAGSQPQSLVIFQNFPTKTHFQVSDDLKCELIDYIPIEPPHETLELYAEPEKDRLKLCLTGPSCLLEKAELQNLLDKLCVTLRQFTGSPEIALE</sequence>
<gene>
    <name evidence="6" type="ORF">N7530_003350</name>
</gene>
<evidence type="ECO:0000256" key="1">
    <source>
        <dbReference type="ARBA" id="ARBA00022450"/>
    </source>
</evidence>
<evidence type="ECO:0000256" key="2">
    <source>
        <dbReference type="ARBA" id="ARBA00022553"/>
    </source>
</evidence>
<dbReference type="InterPro" id="IPR042099">
    <property type="entry name" value="ANL_N_sf"/>
</dbReference>
<dbReference type="GO" id="GO:0031177">
    <property type="term" value="F:phosphopantetheine binding"/>
    <property type="evidence" value="ECO:0007669"/>
    <property type="project" value="TreeGrafter"/>
</dbReference>
<keyword evidence="1" id="KW-0596">Phosphopantetheine</keyword>
<name>A0A9W9WX16_9EURO</name>
<dbReference type="InterPro" id="IPR001242">
    <property type="entry name" value="Condensation_dom"/>
</dbReference>
<organism evidence="6 7">
    <name type="scientific">Penicillium desertorum</name>
    <dbReference type="NCBI Taxonomy" id="1303715"/>
    <lineage>
        <taxon>Eukaryota</taxon>
        <taxon>Fungi</taxon>
        <taxon>Dikarya</taxon>
        <taxon>Ascomycota</taxon>
        <taxon>Pezizomycotina</taxon>
        <taxon>Eurotiomycetes</taxon>
        <taxon>Eurotiomycetidae</taxon>
        <taxon>Eurotiales</taxon>
        <taxon>Aspergillaceae</taxon>
        <taxon>Penicillium</taxon>
    </lineage>
</organism>
<dbReference type="InterPro" id="IPR020845">
    <property type="entry name" value="AMP-binding_CS"/>
</dbReference>
<dbReference type="InterPro" id="IPR006162">
    <property type="entry name" value="Ppantetheine_attach_site"/>
</dbReference>
<evidence type="ECO:0000259" key="5">
    <source>
        <dbReference type="PROSITE" id="PS50075"/>
    </source>
</evidence>
<dbReference type="Pfam" id="PF00501">
    <property type="entry name" value="AMP-binding"/>
    <property type="match status" value="1"/>
</dbReference>
<dbReference type="PROSITE" id="PS00012">
    <property type="entry name" value="PHOSPHOPANTETHEINE"/>
    <property type="match status" value="1"/>
</dbReference>
<dbReference type="GO" id="GO:0016874">
    <property type="term" value="F:ligase activity"/>
    <property type="evidence" value="ECO:0007669"/>
    <property type="project" value="UniProtKB-KW"/>
</dbReference>